<feature type="transmembrane region" description="Helical" evidence="2">
    <location>
        <begin position="444"/>
        <end position="469"/>
    </location>
</feature>
<feature type="transmembrane region" description="Helical" evidence="2">
    <location>
        <begin position="557"/>
        <end position="577"/>
    </location>
</feature>
<dbReference type="InterPro" id="IPR011853">
    <property type="entry name" value="TRAP_DctM-Dct_fused"/>
</dbReference>
<dbReference type="GO" id="GO:0005886">
    <property type="term" value="C:plasma membrane"/>
    <property type="evidence" value="ECO:0007669"/>
    <property type="project" value="UniProtKB-SubCell"/>
</dbReference>
<feature type="transmembrane region" description="Helical" evidence="2">
    <location>
        <begin position="616"/>
        <end position="638"/>
    </location>
</feature>
<feature type="transmembrane region" description="Helical" evidence="2">
    <location>
        <begin position="524"/>
        <end position="551"/>
    </location>
</feature>
<comment type="caution">
    <text evidence="4">The sequence shown here is derived from an EMBL/GenBank/DDBJ whole genome shotgun (WGS) entry which is preliminary data.</text>
</comment>
<dbReference type="GO" id="GO:0022857">
    <property type="term" value="F:transmembrane transporter activity"/>
    <property type="evidence" value="ECO:0007669"/>
    <property type="project" value="UniProtKB-UniRule"/>
</dbReference>
<dbReference type="PANTHER" id="PTHR43849">
    <property type="entry name" value="BLL3936 PROTEIN"/>
    <property type="match status" value="1"/>
</dbReference>
<feature type="transmembrane region" description="Helical" evidence="2">
    <location>
        <begin position="129"/>
        <end position="148"/>
    </location>
</feature>
<feature type="transmembrane region" description="Helical" evidence="2">
    <location>
        <begin position="67"/>
        <end position="85"/>
    </location>
</feature>
<keyword evidence="2" id="KW-1133">Transmembrane helix</keyword>
<comment type="subcellular location">
    <subcellularLocation>
        <location evidence="1">Cell inner membrane</location>
        <topology evidence="1">Multi-pass membrane protein</topology>
    </subcellularLocation>
</comment>
<evidence type="ECO:0000256" key="2">
    <source>
        <dbReference type="SAM" id="Phobius"/>
    </source>
</evidence>
<dbReference type="NCBIfam" id="TIGR02123">
    <property type="entry name" value="TRAP_fused"/>
    <property type="match status" value="1"/>
</dbReference>
<feature type="transmembrane region" description="Helical" evidence="2">
    <location>
        <begin position="35"/>
        <end position="55"/>
    </location>
</feature>
<feature type="transmembrane region" description="Helical" evidence="2">
    <location>
        <begin position="318"/>
        <end position="343"/>
    </location>
</feature>
<dbReference type="Proteomes" id="UP000006765">
    <property type="component" value="Unassembled WGS sequence"/>
</dbReference>
<keyword evidence="5" id="KW-1185">Reference proteome</keyword>
<evidence type="ECO:0000313" key="4">
    <source>
        <dbReference type="EMBL" id="EKE44820.1"/>
    </source>
</evidence>
<keyword evidence="1" id="KW-0997">Cell inner membrane</keyword>
<keyword evidence="1" id="KW-1003">Cell membrane</keyword>
<dbReference type="InterPro" id="IPR010656">
    <property type="entry name" value="DctM"/>
</dbReference>
<dbReference type="AlphaFoldDB" id="K2I724"/>
<dbReference type="PANTHER" id="PTHR43849:SF2">
    <property type="entry name" value="BLL3936 PROTEIN"/>
    <property type="match status" value="1"/>
</dbReference>
<evidence type="ECO:0000256" key="1">
    <source>
        <dbReference type="RuleBase" id="RU369079"/>
    </source>
</evidence>
<dbReference type="eggNOG" id="COG4666">
    <property type="taxonomic scope" value="Bacteria"/>
</dbReference>
<dbReference type="OrthoDB" id="9759894at2"/>
<evidence type="ECO:0000313" key="5">
    <source>
        <dbReference type="Proteomes" id="UP000006765"/>
    </source>
</evidence>
<keyword evidence="1" id="KW-0813">Transport</keyword>
<sequence>MSTETERAEALTEEQMKELEERYDPEVRFRPLLPALGWLTATALFVLSCYHFYTAGYGIPQATTHRGTHLAFTLGLVFLSFVAFGQRKEPHNTVLTPLGLPLYDWILAILGIVSALYVPWVFNDLAFRVGNPLPIDVTMGTILIVVLLEATRRAMGWPLPVIALLFIAYAYFGQSMPGVLIHPGASWTNIVNHLYLTSQGIYGTALGVISTYVFHFVLFGVLATRIGLGQLFIDLASALAGRFAGGPAKVSVISSAMLGSISGSSIANTVTTGSLTIPAMIRIGYPRHFAAAVEAASSTGGQITPPVMGAVAFLMIEYLGVPLTTILTAALVPAFMHFFGVLVQVHLEARRRGLRGMTKDELPVAWAVFKAGWLTTLPLFVLVSVLLSGKTPYLAAFYGILSCLLVLVIQNIVRHDLRTAITESVRETWDGFVVGAKYSLSVTVAAALVGVIIGVVTLTGVGFKIAYMVTGLAGGWAQDVSVWLSVLPFELISVTSLTLLFTLIMTAVVCVLMGCGIPTTANYLIMIAVAAPILGLLGVEPLVAHFFVFYYGVLADITPPVALAAYAAAGIADANAFKAGNTAFRLGMGKVLVPFVFVFSPSLLLVVPGFTWTEFFLATLGAMAGITVLSAAIANWLFAPLRVYERVLLALASLLLVAPDLYATIVGAVLILPALIRQLPLLGRSVRAREEMT</sequence>
<feature type="domain" description="TRAP C4-dicarboxylate transport system permease DctM subunit" evidence="3">
    <location>
        <begin position="143"/>
        <end position="606"/>
    </location>
</feature>
<dbReference type="STRING" id="1231392.OCGS_1053"/>
<feature type="transmembrane region" description="Helical" evidence="2">
    <location>
        <begin position="393"/>
        <end position="413"/>
    </location>
</feature>
<feature type="transmembrane region" description="Helical" evidence="2">
    <location>
        <begin position="105"/>
        <end position="122"/>
    </location>
</feature>
<gene>
    <name evidence="4" type="ORF">OCGS_1053</name>
</gene>
<organism evidence="4 5">
    <name type="scientific">Oceaniovalibus guishaninsula JLT2003</name>
    <dbReference type="NCBI Taxonomy" id="1231392"/>
    <lineage>
        <taxon>Bacteria</taxon>
        <taxon>Pseudomonadati</taxon>
        <taxon>Pseudomonadota</taxon>
        <taxon>Alphaproteobacteria</taxon>
        <taxon>Rhodobacterales</taxon>
        <taxon>Roseobacteraceae</taxon>
        <taxon>Oceaniovalibus</taxon>
    </lineage>
</organism>
<feature type="transmembrane region" description="Helical" evidence="2">
    <location>
        <begin position="647"/>
        <end position="676"/>
    </location>
</feature>
<feature type="transmembrane region" description="Helical" evidence="2">
    <location>
        <begin position="489"/>
        <end position="512"/>
    </location>
</feature>
<comment type="function">
    <text evidence="1">Part of the tripartite ATP-independent periplasmic (TRAP) transport system.</text>
</comment>
<reference evidence="4 5" key="1">
    <citation type="journal article" date="2012" name="J. Bacteriol.">
        <title>Draft Genome Sequence of Oceaniovalibus guishaninsula JLT2003T.</title>
        <authorList>
            <person name="Tang K."/>
            <person name="Liu K."/>
            <person name="Jiao N."/>
        </authorList>
    </citation>
    <scope>NUCLEOTIDE SEQUENCE [LARGE SCALE GENOMIC DNA]</scope>
    <source>
        <strain evidence="4 5">JLT2003</strain>
    </source>
</reference>
<dbReference type="Pfam" id="PF06808">
    <property type="entry name" value="DctM"/>
    <property type="match status" value="1"/>
</dbReference>
<feature type="transmembrane region" description="Helical" evidence="2">
    <location>
        <begin position="154"/>
        <end position="172"/>
    </location>
</feature>
<proteinExistence type="predicted"/>
<evidence type="ECO:0000259" key="3">
    <source>
        <dbReference type="Pfam" id="PF06808"/>
    </source>
</evidence>
<name>K2I724_9RHOB</name>
<feature type="transmembrane region" description="Helical" evidence="2">
    <location>
        <begin position="589"/>
        <end position="610"/>
    </location>
</feature>
<keyword evidence="2" id="KW-0812">Transmembrane</keyword>
<accession>K2I724</accession>
<keyword evidence="2" id="KW-0472">Membrane</keyword>
<dbReference type="EMBL" id="AMGO01000013">
    <property type="protein sequence ID" value="EKE44820.1"/>
    <property type="molecule type" value="Genomic_DNA"/>
</dbReference>
<dbReference type="RefSeq" id="WP_007426205.1">
    <property type="nucleotide sequence ID" value="NZ_AMGO01000013.1"/>
</dbReference>
<protein>
    <submittedName>
        <fullName evidence="4">Putative membrane protein</fullName>
    </submittedName>
</protein>
<dbReference type="PATRIC" id="fig|1231392.3.peg.1058"/>
<feature type="transmembrane region" description="Helical" evidence="2">
    <location>
        <begin position="364"/>
        <end position="387"/>
    </location>
</feature>
<feature type="transmembrane region" description="Helical" evidence="2">
    <location>
        <begin position="201"/>
        <end position="222"/>
    </location>
</feature>